<dbReference type="InterPro" id="IPR052639">
    <property type="entry name" value="TRAIP_ubiq-protein_ligase"/>
</dbReference>
<dbReference type="GO" id="GO:0008270">
    <property type="term" value="F:zinc ion binding"/>
    <property type="evidence" value="ECO:0007669"/>
    <property type="project" value="UniProtKB-KW"/>
</dbReference>
<dbReference type="GO" id="GO:0061630">
    <property type="term" value="F:ubiquitin protein ligase activity"/>
    <property type="evidence" value="ECO:0007669"/>
    <property type="project" value="TreeGrafter"/>
</dbReference>
<keyword evidence="2" id="KW-0175">Coiled coil</keyword>
<evidence type="ECO:0000313" key="5">
    <source>
        <dbReference type="Proteomes" id="UP000053815"/>
    </source>
</evidence>
<dbReference type="Proteomes" id="UP000053815">
    <property type="component" value="Unassembled WGS sequence"/>
</dbReference>
<protein>
    <recommendedName>
        <fullName evidence="3">RING-type domain-containing protein</fullName>
    </recommendedName>
</protein>
<keyword evidence="1" id="KW-0863">Zinc-finger</keyword>
<evidence type="ECO:0000256" key="1">
    <source>
        <dbReference type="PROSITE-ProRule" id="PRU00175"/>
    </source>
</evidence>
<evidence type="ECO:0000256" key="2">
    <source>
        <dbReference type="SAM" id="Coils"/>
    </source>
</evidence>
<evidence type="ECO:0000313" key="4">
    <source>
        <dbReference type="EMBL" id="GAN01049.1"/>
    </source>
</evidence>
<sequence>MKITCSICLQEIGRNDAVALAVCGHVFDLTCILHCLQMSKRCPLCSQDVFGTTHEQQFIRMYFSTDDSDEKIITQLKFKINKISEEIQKMQNQAKEHDALKQEHIQVKKELQRSRELITLLHEKYNDLRVELGMAKVDLAKKN</sequence>
<dbReference type="GO" id="GO:0016567">
    <property type="term" value="P:protein ubiquitination"/>
    <property type="evidence" value="ECO:0007669"/>
    <property type="project" value="TreeGrafter"/>
</dbReference>
<dbReference type="PANTHER" id="PTHR46569:SF1">
    <property type="entry name" value="E3 UBIQUITIN-PROTEIN LIGASE RFWD3-RELATED"/>
    <property type="match status" value="1"/>
</dbReference>
<organism evidence="4">
    <name type="scientific">Mucor ambiguus</name>
    <dbReference type="NCBI Taxonomy" id="91626"/>
    <lineage>
        <taxon>Eukaryota</taxon>
        <taxon>Fungi</taxon>
        <taxon>Fungi incertae sedis</taxon>
        <taxon>Mucoromycota</taxon>
        <taxon>Mucoromycotina</taxon>
        <taxon>Mucoromycetes</taxon>
        <taxon>Mucorales</taxon>
        <taxon>Mucorineae</taxon>
        <taxon>Mucoraceae</taxon>
        <taxon>Mucor</taxon>
    </lineage>
</organism>
<dbReference type="GO" id="GO:0031297">
    <property type="term" value="P:replication fork processing"/>
    <property type="evidence" value="ECO:0007669"/>
    <property type="project" value="TreeGrafter"/>
</dbReference>
<feature type="domain" description="RING-type" evidence="3">
    <location>
        <begin position="5"/>
        <end position="46"/>
    </location>
</feature>
<dbReference type="InterPro" id="IPR013083">
    <property type="entry name" value="Znf_RING/FYVE/PHD"/>
</dbReference>
<dbReference type="SUPFAM" id="SSF57850">
    <property type="entry name" value="RING/U-box"/>
    <property type="match status" value="1"/>
</dbReference>
<dbReference type="EMBL" id="DF836293">
    <property type="protein sequence ID" value="GAN01049.1"/>
    <property type="molecule type" value="Genomic_DNA"/>
</dbReference>
<dbReference type="GO" id="GO:0005634">
    <property type="term" value="C:nucleus"/>
    <property type="evidence" value="ECO:0007669"/>
    <property type="project" value="TreeGrafter"/>
</dbReference>
<name>A0A0C9M475_9FUNG</name>
<accession>A0A0C9M475</accession>
<proteinExistence type="predicted"/>
<dbReference type="OrthoDB" id="6105938at2759"/>
<dbReference type="InterPro" id="IPR001841">
    <property type="entry name" value="Znf_RING"/>
</dbReference>
<dbReference type="GO" id="GO:0090734">
    <property type="term" value="C:site of DNA damage"/>
    <property type="evidence" value="ECO:0007669"/>
    <property type="project" value="TreeGrafter"/>
</dbReference>
<keyword evidence="1" id="KW-0862">Zinc</keyword>
<feature type="coiled-coil region" evidence="2">
    <location>
        <begin position="73"/>
        <end position="117"/>
    </location>
</feature>
<dbReference type="SMART" id="SM00184">
    <property type="entry name" value="RING"/>
    <property type="match status" value="1"/>
</dbReference>
<dbReference type="Pfam" id="PF13639">
    <property type="entry name" value="zf-RING_2"/>
    <property type="match status" value="1"/>
</dbReference>
<dbReference type="STRING" id="91626.A0A0C9M475"/>
<dbReference type="PROSITE" id="PS50089">
    <property type="entry name" value="ZF_RING_2"/>
    <property type="match status" value="1"/>
</dbReference>
<keyword evidence="1" id="KW-0479">Metal-binding</keyword>
<dbReference type="Gene3D" id="3.30.40.10">
    <property type="entry name" value="Zinc/RING finger domain, C3HC4 (zinc finger)"/>
    <property type="match status" value="1"/>
</dbReference>
<dbReference type="PANTHER" id="PTHR46569">
    <property type="entry name" value="E3 UBIQUITIN-PROTEIN LIGASE TRAIP"/>
    <property type="match status" value="1"/>
</dbReference>
<evidence type="ECO:0000259" key="3">
    <source>
        <dbReference type="PROSITE" id="PS50089"/>
    </source>
</evidence>
<dbReference type="AlphaFoldDB" id="A0A0C9M475"/>
<gene>
    <name evidence="4" type="ORF">MAM1_0004c00480</name>
</gene>
<reference evidence="4" key="1">
    <citation type="submission" date="2014-09" db="EMBL/GenBank/DDBJ databases">
        <title>Draft genome sequence of an oleaginous Mucoromycotina fungus Mucor ambiguus NBRC6742.</title>
        <authorList>
            <person name="Takeda I."/>
            <person name="Yamane N."/>
            <person name="Morita T."/>
            <person name="Tamano K."/>
            <person name="Machida M."/>
            <person name="Baker S."/>
            <person name="Koike H."/>
        </authorList>
    </citation>
    <scope>NUCLEOTIDE SEQUENCE</scope>
    <source>
        <strain evidence="4">NBRC 6742</strain>
    </source>
</reference>
<keyword evidence="5" id="KW-1185">Reference proteome</keyword>